<evidence type="ECO:0000313" key="2">
    <source>
        <dbReference type="Proteomes" id="UP001569904"/>
    </source>
</evidence>
<proteinExistence type="predicted"/>
<name>A0ABV4R8F1_9ACTN</name>
<protein>
    <submittedName>
        <fullName evidence="1">Uncharacterized protein</fullName>
    </submittedName>
</protein>
<dbReference type="Proteomes" id="UP001569904">
    <property type="component" value="Unassembled WGS sequence"/>
</dbReference>
<organism evidence="1 2">
    <name type="scientific">Actinomadura chokoriensis</name>
    <dbReference type="NCBI Taxonomy" id="454156"/>
    <lineage>
        <taxon>Bacteria</taxon>
        <taxon>Bacillati</taxon>
        <taxon>Actinomycetota</taxon>
        <taxon>Actinomycetes</taxon>
        <taxon>Streptosporangiales</taxon>
        <taxon>Thermomonosporaceae</taxon>
        <taxon>Actinomadura</taxon>
    </lineage>
</organism>
<dbReference type="EMBL" id="JAXCEH010000043">
    <property type="protein sequence ID" value="MFA1559195.1"/>
    <property type="molecule type" value="Genomic_DNA"/>
</dbReference>
<evidence type="ECO:0000313" key="1">
    <source>
        <dbReference type="EMBL" id="MFA1559195.1"/>
    </source>
</evidence>
<keyword evidence="2" id="KW-1185">Reference proteome</keyword>
<sequence>MHTTADRAPLLQGIESIRTLAELADPTAIARLLDQPAAISHLDDHTLDFLRRAQDLLLATTRTLTGALEPTRRPTTIDIAEAWHRALLHLPRRDDGPVLIHIQEFEDAYQAIPILVPIPEPPPVPTLETATTLVIDKTTGTVTRWPLLPLDVLTSQYRRYKHQEPMLLDNQPS</sequence>
<reference evidence="1 2" key="1">
    <citation type="submission" date="2023-11" db="EMBL/GenBank/DDBJ databases">
        <title>Actinomadura monticuli sp. nov., isolated from volcanic ash.</title>
        <authorList>
            <person name="Lee S.D."/>
            <person name="Yang H."/>
            <person name="Kim I.S."/>
        </authorList>
    </citation>
    <scope>NUCLEOTIDE SEQUENCE [LARGE SCALE GENOMIC DNA]</scope>
    <source>
        <strain evidence="1 2">DSM 45346</strain>
    </source>
</reference>
<gene>
    <name evidence="1" type="ORF">SM436_36345</name>
</gene>
<comment type="caution">
    <text evidence="1">The sequence shown here is derived from an EMBL/GenBank/DDBJ whole genome shotgun (WGS) entry which is preliminary data.</text>
</comment>
<accession>A0ABV4R8F1</accession>
<dbReference type="RefSeq" id="WP_371946212.1">
    <property type="nucleotide sequence ID" value="NZ_JAXCEH010000043.1"/>
</dbReference>